<dbReference type="PANTHER" id="PTHR36842">
    <property type="entry name" value="PROTEIN TOLB HOMOLOG"/>
    <property type="match status" value="1"/>
</dbReference>
<evidence type="ECO:0000256" key="1">
    <source>
        <dbReference type="ARBA" id="ARBA00009820"/>
    </source>
</evidence>
<gene>
    <name evidence="2" type="ORF">HPE63_04655</name>
</gene>
<accession>A0ABR7V8M0</accession>
<dbReference type="InterPro" id="IPR011659">
    <property type="entry name" value="WD40"/>
</dbReference>
<dbReference type="Gene3D" id="2.120.10.30">
    <property type="entry name" value="TolB, C-terminal domain"/>
    <property type="match status" value="2"/>
</dbReference>
<dbReference type="Pfam" id="PF07676">
    <property type="entry name" value="PD40"/>
    <property type="match status" value="1"/>
</dbReference>
<evidence type="ECO:0000313" key="3">
    <source>
        <dbReference type="Proteomes" id="UP000598350"/>
    </source>
</evidence>
<dbReference type="RefSeq" id="WP_188313049.1">
    <property type="nucleotide sequence ID" value="NZ_JABTCG010000001.1"/>
</dbReference>
<comment type="similarity">
    <text evidence="1">Belongs to the TolB family.</text>
</comment>
<evidence type="ECO:0000313" key="2">
    <source>
        <dbReference type="EMBL" id="MBD0849952.1"/>
    </source>
</evidence>
<protein>
    <submittedName>
        <fullName evidence="2">PD40 domain-containing protein</fullName>
    </submittedName>
</protein>
<name>A0ABR7V8M0_9FLAO</name>
<proteinExistence type="inferred from homology"/>
<dbReference type="PANTHER" id="PTHR36842:SF1">
    <property type="entry name" value="PROTEIN TOLB"/>
    <property type="match status" value="1"/>
</dbReference>
<dbReference type="SUPFAM" id="SSF82171">
    <property type="entry name" value="DPP6 N-terminal domain-like"/>
    <property type="match status" value="1"/>
</dbReference>
<organism evidence="2 3">
    <name type="scientific">Maribacter arenosus</name>
    <dbReference type="NCBI Taxonomy" id="1854708"/>
    <lineage>
        <taxon>Bacteria</taxon>
        <taxon>Pseudomonadati</taxon>
        <taxon>Bacteroidota</taxon>
        <taxon>Flavobacteriia</taxon>
        <taxon>Flavobacteriales</taxon>
        <taxon>Flavobacteriaceae</taxon>
        <taxon>Maribacter</taxon>
    </lineage>
</organism>
<dbReference type="PROSITE" id="PS51257">
    <property type="entry name" value="PROKAR_LIPOPROTEIN"/>
    <property type="match status" value="1"/>
</dbReference>
<sequence length="317" mass="36514">MKSILATFFLVFLFLSCEEKKNETSAKQKYIIAYNVLVDGENDNYDIFTVNPENGKTTNVSNNPDVAWTYSSVGNKITYISDKDTCKRCEFLYQMDIDGKNDRKITDFRLRDSWMGFRKNGTEIIVTPHQSVDSVFYIIDLNGKMLKKVNTGLPYAVDPTFSPDGKKIAFRGAHKKSKREDGFADEIYTINDDGTDLTKLTNYPKSDTTAQWYAYKAGPPQWHPTENFISYTSFQNGKYSLYAITPDGKKHWKLTDNAQSEVYHNWSPNGKFLVMDLSDTLETKYQIGLMNWKTKELKVLTDTIYKYQQSPVFVIDN</sequence>
<reference evidence="2 3" key="1">
    <citation type="submission" date="2020-05" db="EMBL/GenBank/DDBJ databases">
        <title>The draft genome sequence of Maribacter arenosus CAU 1321.</title>
        <authorList>
            <person name="Mu L."/>
        </authorList>
    </citation>
    <scope>NUCLEOTIDE SEQUENCE [LARGE SCALE GENOMIC DNA]</scope>
    <source>
        <strain evidence="2 3">CAU 1321</strain>
    </source>
</reference>
<keyword evidence="3" id="KW-1185">Reference proteome</keyword>
<dbReference type="InterPro" id="IPR011042">
    <property type="entry name" value="6-blade_b-propeller_TolB-like"/>
</dbReference>
<dbReference type="EMBL" id="JABTCG010000001">
    <property type="protein sequence ID" value="MBD0849952.1"/>
    <property type="molecule type" value="Genomic_DNA"/>
</dbReference>
<comment type="caution">
    <text evidence="2">The sequence shown here is derived from an EMBL/GenBank/DDBJ whole genome shotgun (WGS) entry which is preliminary data.</text>
</comment>
<dbReference type="Proteomes" id="UP000598350">
    <property type="component" value="Unassembled WGS sequence"/>
</dbReference>